<evidence type="ECO:0000259" key="2">
    <source>
        <dbReference type="PROSITE" id="PS50280"/>
    </source>
</evidence>
<proteinExistence type="predicted"/>
<dbReference type="PROSITE" id="PS50280">
    <property type="entry name" value="SET"/>
    <property type="match status" value="1"/>
</dbReference>
<dbReference type="OrthoDB" id="438641at2759"/>
<feature type="domain" description="SET" evidence="2">
    <location>
        <begin position="39"/>
        <end position="443"/>
    </location>
</feature>
<feature type="region of interest" description="Disordered" evidence="1">
    <location>
        <begin position="397"/>
        <end position="419"/>
    </location>
</feature>
<organism evidence="3 4">
    <name type="scientific">Chytriomyces confervae</name>
    <dbReference type="NCBI Taxonomy" id="246404"/>
    <lineage>
        <taxon>Eukaryota</taxon>
        <taxon>Fungi</taxon>
        <taxon>Fungi incertae sedis</taxon>
        <taxon>Chytridiomycota</taxon>
        <taxon>Chytridiomycota incertae sedis</taxon>
        <taxon>Chytridiomycetes</taxon>
        <taxon>Chytridiales</taxon>
        <taxon>Chytriomycetaceae</taxon>
        <taxon>Chytriomyces</taxon>
    </lineage>
</organism>
<reference evidence="3 4" key="1">
    <citation type="journal article" date="2019" name="Sci. Rep.">
        <title>Comparative genomics of chytrid fungi reveal insights into the obligate biotrophic and pathogenic lifestyle of Synchytrium endobioticum.</title>
        <authorList>
            <person name="van de Vossenberg B.T.L.H."/>
            <person name="Warris S."/>
            <person name="Nguyen H.D.T."/>
            <person name="van Gent-Pelzer M.P.E."/>
            <person name="Joly D.L."/>
            <person name="van de Geest H.C."/>
            <person name="Bonants P.J.M."/>
            <person name="Smith D.S."/>
            <person name="Levesque C.A."/>
            <person name="van der Lee T.A.J."/>
        </authorList>
    </citation>
    <scope>NUCLEOTIDE SEQUENCE [LARGE SCALE GENOMIC DNA]</scope>
    <source>
        <strain evidence="3 4">CBS 675.73</strain>
    </source>
</reference>
<evidence type="ECO:0000313" key="4">
    <source>
        <dbReference type="Proteomes" id="UP000320333"/>
    </source>
</evidence>
<feature type="compositionally biased region" description="Polar residues" evidence="1">
    <location>
        <begin position="403"/>
        <end position="417"/>
    </location>
</feature>
<protein>
    <recommendedName>
        <fullName evidence="2">SET domain-containing protein</fullName>
    </recommendedName>
</protein>
<dbReference type="InterPro" id="IPR001214">
    <property type="entry name" value="SET_dom"/>
</dbReference>
<comment type="caution">
    <text evidence="3">The sequence shown here is derived from an EMBL/GenBank/DDBJ whole genome shotgun (WGS) entry which is preliminary data.</text>
</comment>
<dbReference type="PANTHER" id="PTHR47436">
    <property type="entry name" value="HISTONE-LYSINE N-METHYLTRANSFERASE ATXR2"/>
    <property type="match status" value="1"/>
</dbReference>
<feature type="region of interest" description="Disordered" evidence="1">
    <location>
        <begin position="443"/>
        <end position="470"/>
    </location>
</feature>
<feature type="region of interest" description="Disordered" evidence="1">
    <location>
        <begin position="323"/>
        <end position="358"/>
    </location>
</feature>
<evidence type="ECO:0000313" key="3">
    <source>
        <dbReference type="EMBL" id="TPX78609.1"/>
    </source>
</evidence>
<dbReference type="AlphaFoldDB" id="A0A507FQA9"/>
<gene>
    <name evidence="3" type="ORF">CcCBS67573_g00145</name>
</gene>
<feature type="compositionally biased region" description="Acidic residues" evidence="1">
    <location>
        <begin position="445"/>
        <end position="463"/>
    </location>
</feature>
<dbReference type="STRING" id="246404.A0A507FQA9"/>
<dbReference type="Proteomes" id="UP000320333">
    <property type="component" value="Unassembled WGS sequence"/>
</dbReference>
<dbReference type="Gene3D" id="2.170.270.10">
    <property type="entry name" value="SET domain"/>
    <property type="match status" value="1"/>
</dbReference>
<evidence type="ECO:0000256" key="1">
    <source>
        <dbReference type="SAM" id="MobiDB-lite"/>
    </source>
</evidence>
<dbReference type="PANTHER" id="PTHR47436:SF1">
    <property type="entry name" value="SET DOMAIN-CONTAINING PROTEIN"/>
    <property type="match status" value="1"/>
</dbReference>
<dbReference type="EMBL" id="QEAP01000002">
    <property type="protein sequence ID" value="TPX78609.1"/>
    <property type="molecule type" value="Genomic_DNA"/>
</dbReference>
<dbReference type="SUPFAM" id="SSF82199">
    <property type="entry name" value="SET domain"/>
    <property type="match status" value="1"/>
</dbReference>
<dbReference type="Pfam" id="PF00856">
    <property type="entry name" value="SET"/>
    <property type="match status" value="1"/>
</dbReference>
<dbReference type="GO" id="GO:0008168">
    <property type="term" value="F:methyltransferase activity"/>
    <property type="evidence" value="ECO:0007669"/>
    <property type="project" value="InterPro"/>
</dbReference>
<name>A0A507FQA9_9FUNG</name>
<dbReference type="InterPro" id="IPR044237">
    <property type="entry name" value="ATXR2-like"/>
</dbReference>
<keyword evidence="4" id="KW-1185">Reference proteome</keyword>
<accession>A0A507FQA9</accession>
<sequence>MDAVAFLAQDNAALYADAASRTKTQGHFEQAIDGIGGRGRVRVEYFGPLRGKGVVAETAFVAGDRVFDELALFAIQSPDNARLSRACQKCLHFVGSPIDQIELMLTRKLSAKERATLSKTAAKVGSLFTEGFAKEVNCDCGEHYCSIECRDKDAANGHTSICPSANPSSALSIAEFKEHAINTNETFLLALKVFGFIASRLKAHKNPGSVEALEHAIWPLRVFAKDYWWNVCLPNEAEEEDPEELQMALRTLLTDSTALLSKIFAHVPEMKPVINVDFYSLLMGIFERNNLSILTPSPMLPLLEHIPDSITEAIMKRASEFIPNHGHNQHSNEHDHHHHGEHGHSHDHSGGSSSNNEEVDPFEALDAMIAEGTGLHTIQGTINHSCKPNAMVFKDASALDGSSPKNGDPDSTSSSGSVIRDGRTVLRAVRPIAPGEEITISYLDEGVEEEDMDGSESGAEDGGDNEKEVDLDEKAWRALSLKEYGIDDCQCPKCKQ</sequence>
<dbReference type="InterPro" id="IPR046341">
    <property type="entry name" value="SET_dom_sf"/>
</dbReference>